<dbReference type="Proteomes" id="UP000233020">
    <property type="component" value="Unplaced"/>
</dbReference>
<proteinExistence type="predicted"/>
<evidence type="ECO:0000313" key="7">
    <source>
        <dbReference type="Ensembl" id="ENSANAP00000025564.1"/>
    </source>
</evidence>
<evidence type="ECO:0000256" key="3">
    <source>
        <dbReference type="ARBA" id="ARBA00022754"/>
    </source>
</evidence>
<keyword evidence="1" id="KW-0597">Phosphoprotein</keyword>
<evidence type="ECO:0000256" key="1">
    <source>
        <dbReference type="ARBA" id="ARBA00022553"/>
    </source>
</evidence>
<evidence type="ECO:0000256" key="4">
    <source>
        <dbReference type="ARBA" id="ARBA00023054"/>
    </source>
</evidence>
<organism evidence="7 8">
    <name type="scientific">Aotus nancymaae</name>
    <name type="common">Ma's night monkey</name>
    <dbReference type="NCBI Taxonomy" id="37293"/>
    <lineage>
        <taxon>Eukaryota</taxon>
        <taxon>Metazoa</taxon>
        <taxon>Chordata</taxon>
        <taxon>Craniata</taxon>
        <taxon>Vertebrata</taxon>
        <taxon>Euteleostomi</taxon>
        <taxon>Mammalia</taxon>
        <taxon>Eutheria</taxon>
        <taxon>Euarchontoglires</taxon>
        <taxon>Primates</taxon>
        <taxon>Haplorrhini</taxon>
        <taxon>Platyrrhini</taxon>
        <taxon>Aotidae</taxon>
        <taxon>Aotus</taxon>
    </lineage>
</organism>
<dbReference type="PROSITE" id="PS51842">
    <property type="entry name" value="IF_ROD_2"/>
    <property type="match status" value="1"/>
</dbReference>
<dbReference type="GO" id="GO:0045104">
    <property type="term" value="P:intermediate filament cytoskeleton organization"/>
    <property type="evidence" value="ECO:0007669"/>
    <property type="project" value="TreeGrafter"/>
</dbReference>
<dbReference type="InterPro" id="IPR002957">
    <property type="entry name" value="Keratin_I"/>
</dbReference>
<dbReference type="GO" id="GO:0005198">
    <property type="term" value="F:structural molecule activity"/>
    <property type="evidence" value="ECO:0007669"/>
    <property type="project" value="InterPro"/>
</dbReference>
<feature type="coiled-coil region" evidence="5">
    <location>
        <begin position="1"/>
        <end position="35"/>
    </location>
</feature>
<protein>
    <recommendedName>
        <fullName evidence="6">IF rod domain-containing protein</fullName>
    </recommendedName>
</protein>
<dbReference type="AlphaFoldDB" id="A0A2K5DX48"/>
<dbReference type="SMART" id="SM01391">
    <property type="entry name" value="Filament"/>
    <property type="match status" value="1"/>
</dbReference>
<keyword evidence="2" id="KW-0416">Keratin</keyword>
<keyword evidence="4 5" id="KW-0175">Coiled coil</keyword>
<evidence type="ECO:0000259" key="6">
    <source>
        <dbReference type="PROSITE" id="PS51842"/>
    </source>
</evidence>
<evidence type="ECO:0000256" key="5">
    <source>
        <dbReference type="SAM" id="Coils"/>
    </source>
</evidence>
<dbReference type="OMA" id="SHEMSKM"/>
<accession>A0A2K5DX48</accession>
<dbReference type="PRINTS" id="PR01248">
    <property type="entry name" value="TYPE1KERATIN"/>
</dbReference>
<sequence length="171" mass="19709">MQSLNDHLASYLDRVRSLETKNQKVESKIREHLEKKGPRVRHWGHYFKTIEDLRAQIFANTVDNAHIILQIDNACLAADDFRVKYETELAMHQSAESNIHGLHKVMDDTSIEALKEELLFMKKNHEEEVKGLQAQIASSGLTVEVDAPKSQDLAKIMADIWAQYDELVWKN</sequence>
<reference evidence="7" key="1">
    <citation type="submission" date="2025-08" db="UniProtKB">
        <authorList>
            <consortium name="Ensembl"/>
        </authorList>
    </citation>
    <scope>IDENTIFICATION</scope>
</reference>
<dbReference type="Gene3D" id="1.20.5.1160">
    <property type="entry name" value="Vasodilator-stimulated phosphoprotein"/>
    <property type="match status" value="1"/>
</dbReference>
<feature type="domain" description="IF rod" evidence="6">
    <location>
        <begin position="1"/>
        <end position="171"/>
    </location>
</feature>
<dbReference type="GeneTree" id="ENSGT00940000153309"/>
<keyword evidence="3" id="KW-0403">Intermediate filament</keyword>
<dbReference type="SUPFAM" id="SSF64593">
    <property type="entry name" value="Intermediate filament protein, coiled coil region"/>
    <property type="match status" value="1"/>
</dbReference>
<dbReference type="Pfam" id="PF00038">
    <property type="entry name" value="Filament"/>
    <property type="match status" value="1"/>
</dbReference>
<evidence type="ECO:0000313" key="8">
    <source>
        <dbReference type="Proteomes" id="UP000233020"/>
    </source>
</evidence>
<reference evidence="7" key="2">
    <citation type="submission" date="2025-09" db="UniProtKB">
        <authorList>
            <consortium name="Ensembl"/>
        </authorList>
    </citation>
    <scope>IDENTIFICATION</scope>
</reference>
<dbReference type="STRING" id="37293.ENSANAP00000025564"/>
<dbReference type="PANTHER" id="PTHR23239:SF349">
    <property type="entry name" value="KERATIN, TYPE I CYTOSKELETAL 18"/>
    <property type="match status" value="1"/>
</dbReference>
<keyword evidence="8" id="KW-1185">Reference proteome</keyword>
<dbReference type="PANTHER" id="PTHR23239">
    <property type="entry name" value="INTERMEDIATE FILAMENT"/>
    <property type="match status" value="1"/>
</dbReference>
<name>A0A2K5DX48_AOTNA</name>
<dbReference type="InterPro" id="IPR039008">
    <property type="entry name" value="IF_rod_dom"/>
</dbReference>
<evidence type="ECO:0000256" key="2">
    <source>
        <dbReference type="ARBA" id="ARBA00022744"/>
    </source>
</evidence>
<dbReference type="Ensembl" id="ENSANAT00000043487.1">
    <property type="protein sequence ID" value="ENSANAP00000025564.1"/>
    <property type="gene ID" value="ENSANAG00000030501.1"/>
</dbReference>
<dbReference type="GO" id="GO:0045095">
    <property type="term" value="C:keratin filament"/>
    <property type="evidence" value="ECO:0007669"/>
    <property type="project" value="TreeGrafter"/>
</dbReference>